<feature type="region of interest" description="Disordered" evidence="1">
    <location>
        <begin position="1"/>
        <end position="23"/>
    </location>
</feature>
<sequence>MLQPPSPPAIPWSTSAEGPLPPGWRRSTHGVILAWGEFDEWEEDEREEDLSVRVLAYNREERARQRSHEESLIILASRFPIPSVEGTEYWEDGLTAEERKARIARWRHRLYTVAVHFRCNRDLYARLGYDGYNRLLDPIYDTNDIYHVRREAAHFPVDTPGERERVEALFHPLL</sequence>
<name>A0A550BRP0_9AGAR</name>
<dbReference type="Proteomes" id="UP000320762">
    <property type="component" value="Unassembled WGS sequence"/>
</dbReference>
<reference evidence="2 3" key="1">
    <citation type="journal article" date="2019" name="New Phytol.">
        <title>Comparative genomics reveals unique wood-decay strategies and fruiting body development in the Schizophyllaceae.</title>
        <authorList>
            <person name="Almasi E."/>
            <person name="Sahu N."/>
            <person name="Krizsan K."/>
            <person name="Balint B."/>
            <person name="Kovacs G.M."/>
            <person name="Kiss B."/>
            <person name="Cseklye J."/>
            <person name="Drula E."/>
            <person name="Henrissat B."/>
            <person name="Nagy I."/>
            <person name="Chovatia M."/>
            <person name="Adam C."/>
            <person name="LaButti K."/>
            <person name="Lipzen A."/>
            <person name="Riley R."/>
            <person name="Grigoriev I.V."/>
            <person name="Nagy L.G."/>
        </authorList>
    </citation>
    <scope>NUCLEOTIDE SEQUENCE [LARGE SCALE GENOMIC DNA]</scope>
    <source>
        <strain evidence="2 3">NL-1724</strain>
    </source>
</reference>
<evidence type="ECO:0000313" key="3">
    <source>
        <dbReference type="Proteomes" id="UP000320762"/>
    </source>
</evidence>
<organism evidence="2 3">
    <name type="scientific">Schizophyllum amplum</name>
    <dbReference type="NCBI Taxonomy" id="97359"/>
    <lineage>
        <taxon>Eukaryota</taxon>
        <taxon>Fungi</taxon>
        <taxon>Dikarya</taxon>
        <taxon>Basidiomycota</taxon>
        <taxon>Agaricomycotina</taxon>
        <taxon>Agaricomycetes</taxon>
        <taxon>Agaricomycetidae</taxon>
        <taxon>Agaricales</taxon>
        <taxon>Schizophyllaceae</taxon>
        <taxon>Schizophyllum</taxon>
    </lineage>
</organism>
<dbReference type="EMBL" id="VDMD01000253">
    <property type="protein sequence ID" value="TRM55191.1"/>
    <property type="molecule type" value="Genomic_DNA"/>
</dbReference>
<evidence type="ECO:0000313" key="2">
    <source>
        <dbReference type="EMBL" id="TRM55191.1"/>
    </source>
</evidence>
<protein>
    <submittedName>
        <fullName evidence="2">Uncharacterized protein</fullName>
    </submittedName>
</protein>
<accession>A0A550BRP0</accession>
<feature type="compositionally biased region" description="Pro residues" evidence="1">
    <location>
        <begin position="1"/>
        <end position="10"/>
    </location>
</feature>
<dbReference type="AlphaFoldDB" id="A0A550BRP0"/>
<comment type="caution">
    <text evidence="2">The sequence shown here is derived from an EMBL/GenBank/DDBJ whole genome shotgun (WGS) entry which is preliminary data.</text>
</comment>
<evidence type="ECO:0000256" key="1">
    <source>
        <dbReference type="SAM" id="MobiDB-lite"/>
    </source>
</evidence>
<keyword evidence="3" id="KW-1185">Reference proteome</keyword>
<gene>
    <name evidence="2" type="ORF">BD626DRAFT_420028</name>
</gene>
<proteinExistence type="predicted"/>